<evidence type="ECO:0000256" key="2">
    <source>
        <dbReference type="ARBA" id="ARBA00022475"/>
    </source>
</evidence>
<dbReference type="eggNOG" id="COG0398">
    <property type="taxonomic scope" value="Bacteria"/>
</dbReference>
<dbReference type="AlphaFoldDB" id="B0C8I6"/>
<feature type="transmembrane region" description="Helical" evidence="6">
    <location>
        <begin position="131"/>
        <end position="151"/>
    </location>
</feature>
<dbReference type="KEGG" id="amr:AM1_5179"/>
<dbReference type="RefSeq" id="WP_012165402.1">
    <property type="nucleotide sequence ID" value="NC_009925.1"/>
</dbReference>
<proteinExistence type="inferred from homology"/>
<evidence type="ECO:0000259" key="7">
    <source>
        <dbReference type="Pfam" id="PF09335"/>
    </source>
</evidence>
<dbReference type="InterPro" id="IPR032816">
    <property type="entry name" value="VTT_dom"/>
</dbReference>
<feature type="transmembrane region" description="Helical" evidence="6">
    <location>
        <begin position="163"/>
        <end position="184"/>
    </location>
</feature>
<comment type="subcellular location">
    <subcellularLocation>
        <location evidence="1 6">Cell membrane</location>
        <topology evidence="1 6">Multi-pass membrane protein</topology>
    </subcellularLocation>
</comment>
<dbReference type="Pfam" id="PF09335">
    <property type="entry name" value="VTT_dom"/>
    <property type="match status" value="1"/>
</dbReference>
<dbReference type="PANTHER" id="PTHR12677">
    <property type="entry name" value="GOLGI APPARATUS MEMBRANE PROTEIN TVP38-RELATED"/>
    <property type="match status" value="1"/>
</dbReference>
<reference evidence="8 9" key="1">
    <citation type="journal article" date="2008" name="Proc. Natl. Acad. Sci. U.S.A.">
        <title>Niche adaptation and genome expansion in the chlorophyll d-producing cyanobacterium Acaryochloris marina.</title>
        <authorList>
            <person name="Swingley W.D."/>
            <person name="Chen M."/>
            <person name="Cheung P.C."/>
            <person name="Conrad A.L."/>
            <person name="Dejesa L.C."/>
            <person name="Hao J."/>
            <person name="Honchak B.M."/>
            <person name="Karbach L.E."/>
            <person name="Kurdoglu A."/>
            <person name="Lahiri S."/>
            <person name="Mastrian S.D."/>
            <person name="Miyashita H."/>
            <person name="Page L."/>
            <person name="Ramakrishna P."/>
            <person name="Satoh S."/>
            <person name="Sattley W.M."/>
            <person name="Shimada Y."/>
            <person name="Taylor H.L."/>
            <person name="Tomo T."/>
            <person name="Tsuchiya T."/>
            <person name="Wang Z.T."/>
            <person name="Raymond J."/>
            <person name="Mimuro M."/>
            <person name="Blankenship R.E."/>
            <person name="Touchman J.W."/>
        </authorList>
    </citation>
    <scope>NUCLEOTIDE SEQUENCE [LARGE SCALE GENOMIC DNA]</scope>
    <source>
        <strain evidence="9">MBIC 11017</strain>
    </source>
</reference>
<name>B0C8I6_ACAM1</name>
<dbReference type="OrthoDB" id="531100at2"/>
<feature type="transmembrane region" description="Helical" evidence="6">
    <location>
        <begin position="190"/>
        <end position="209"/>
    </location>
</feature>
<dbReference type="EMBL" id="CP000828">
    <property type="protein sequence ID" value="ABW30141.1"/>
    <property type="molecule type" value="Genomic_DNA"/>
</dbReference>
<feature type="transmembrane region" description="Helical" evidence="6">
    <location>
        <begin position="12"/>
        <end position="30"/>
    </location>
</feature>
<dbReference type="Proteomes" id="UP000000268">
    <property type="component" value="Chromosome"/>
</dbReference>
<gene>
    <name evidence="8" type="ordered locus">AM1_5179</name>
</gene>
<protein>
    <recommendedName>
        <fullName evidence="6">TVP38/TMEM64 family membrane protein</fullName>
    </recommendedName>
</protein>
<evidence type="ECO:0000256" key="5">
    <source>
        <dbReference type="ARBA" id="ARBA00023136"/>
    </source>
</evidence>
<feature type="transmembrane region" description="Helical" evidence="6">
    <location>
        <begin position="73"/>
        <end position="99"/>
    </location>
</feature>
<keyword evidence="4 6" id="KW-1133">Transmembrane helix</keyword>
<dbReference type="HOGENOM" id="CLU_038944_9_1_3"/>
<dbReference type="InterPro" id="IPR015414">
    <property type="entry name" value="TMEM64"/>
</dbReference>
<organism evidence="8 9">
    <name type="scientific">Acaryochloris marina (strain MBIC 11017)</name>
    <dbReference type="NCBI Taxonomy" id="329726"/>
    <lineage>
        <taxon>Bacteria</taxon>
        <taxon>Bacillati</taxon>
        <taxon>Cyanobacteriota</taxon>
        <taxon>Cyanophyceae</taxon>
        <taxon>Acaryochloridales</taxon>
        <taxon>Acaryochloridaceae</taxon>
        <taxon>Acaryochloris</taxon>
    </lineage>
</organism>
<evidence type="ECO:0000256" key="3">
    <source>
        <dbReference type="ARBA" id="ARBA00022692"/>
    </source>
</evidence>
<keyword evidence="2 6" id="KW-1003">Cell membrane</keyword>
<feature type="domain" description="VTT" evidence="7">
    <location>
        <begin position="61"/>
        <end position="180"/>
    </location>
</feature>
<keyword evidence="5 6" id="KW-0472">Membrane</keyword>
<sequence>MTRTLRRLLKFLLIIGVVVGLIWLIQQYGMERIRANVAHMGVWAPIGIFALRFISVVIPALPSTAWSLLAGSVLANFWTALITVVLADVIACSLAFFLAKKFGRNLVEKLVGTKFMDKVDKVSQRHLETNFFLLMGFLMTGVFDFVSYGVGLTTTRWVQFIPALLIGITIHNTPVVAIGAGLFAEGNGQLLAVGAVLGIFSLAIITGWLQRRKSQAARG</sequence>
<dbReference type="STRING" id="329726.AM1_5179"/>
<feature type="transmembrane region" description="Helical" evidence="6">
    <location>
        <begin position="42"/>
        <end position="61"/>
    </location>
</feature>
<accession>B0C8I6</accession>
<dbReference type="PANTHER" id="PTHR12677:SF59">
    <property type="entry name" value="GOLGI APPARATUS MEMBRANE PROTEIN TVP38-RELATED"/>
    <property type="match status" value="1"/>
</dbReference>
<keyword evidence="3 6" id="KW-0812">Transmembrane</keyword>
<evidence type="ECO:0000256" key="6">
    <source>
        <dbReference type="RuleBase" id="RU366058"/>
    </source>
</evidence>
<evidence type="ECO:0000256" key="4">
    <source>
        <dbReference type="ARBA" id="ARBA00022989"/>
    </source>
</evidence>
<keyword evidence="9" id="KW-1185">Reference proteome</keyword>
<evidence type="ECO:0000256" key="1">
    <source>
        <dbReference type="ARBA" id="ARBA00004651"/>
    </source>
</evidence>
<evidence type="ECO:0000313" key="9">
    <source>
        <dbReference type="Proteomes" id="UP000000268"/>
    </source>
</evidence>
<dbReference type="GO" id="GO:0005886">
    <property type="term" value="C:plasma membrane"/>
    <property type="evidence" value="ECO:0007669"/>
    <property type="project" value="UniProtKB-SubCell"/>
</dbReference>
<evidence type="ECO:0000313" key="8">
    <source>
        <dbReference type="EMBL" id="ABW30141.1"/>
    </source>
</evidence>
<comment type="similarity">
    <text evidence="6">Belongs to the TVP38/TMEM64 family.</text>
</comment>